<reference evidence="1" key="1">
    <citation type="submission" date="2017-05" db="UniProtKB">
        <authorList>
            <consortium name="EnsemblMetazoa"/>
        </authorList>
    </citation>
    <scope>IDENTIFICATION</scope>
</reference>
<organism evidence="1">
    <name type="scientific">Amphimedon queenslandica</name>
    <name type="common">Sponge</name>
    <dbReference type="NCBI Taxonomy" id="400682"/>
    <lineage>
        <taxon>Eukaryota</taxon>
        <taxon>Metazoa</taxon>
        <taxon>Porifera</taxon>
        <taxon>Demospongiae</taxon>
        <taxon>Heteroscleromorpha</taxon>
        <taxon>Haplosclerida</taxon>
        <taxon>Niphatidae</taxon>
        <taxon>Amphimedon</taxon>
    </lineage>
</organism>
<accession>A0A1X7TWN7</accession>
<protein>
    <submittedName>
        <fullName evidence="1">Uncharacterized protein</fullName>
    </submittedName>
</protein>
<dbReference type="AlphaFoldDB" id="A0A1X7TWN7"/>
<sequence>MLENYSYNRSMTYFLPFTSLNINST</sequence>
<proteinExistence type="predicted"/>
<dbReference type="InParanoid" id="A0A1X7TWN7"/>
<dbReference type="EnsemblMetazoa" id="Aqu2.1.19805_001">
    <property type="protein sequence ID" value="Aqu2.1.19805_001"/>
    <property type="gene ID" value="Aqu2.1.19805"/>
</dbReference>
<evidence type="ECO:0000313" key="1">
    <source>
        <dbReference type="EnsemblMetazoa" id="Aqu2.1.19805_001"/>
    </source>
</evidence>
<name>A0A1X7TWN7_AMPQE</name>